<keyword evidence="4" id="KW-0624">Polysaccharide degradation</keyword>
<evidence type="ECO:0000256" key="5">
    <source>
        <dbReference type="SAM" id="MobiDB-lite"/>
    </source>
</evidence>
<evidence type="ECO:0000256" key="4">
    <source>
        <dbReference type="ARBA" id="ARBA00023326"/>
    </source>
</evidence>
<dbReference type="RefSeq" id="WP_398718147.1">
    <property type="nucleotide sequence ID" value="NZ_JBIRWE010000002.1"/>
</dbReference>
<dbReference type="SMART" id="SM00060">
    <property type="entry name" value="FN3"/>
    <property type="match status" value="1"/>
</dbReference>
<dbReference type="Proteomes" id="UP001611548">
    <property type="component" value="Unassembled WGS sequence"/>
</dbReference>
<sequence length="319" mass="31973">MAHEVVREVAREVRSKWRRRFAAALAAGASAALALTGISSSAQAATQAAQAANLALNPGYESGLSGWTCSAATGATVTSPVHGGSAALKATPTSADNARCAQTVAVQPNSDYTLSAWVQGSYVYLGASGTGTTDVSTWTPSAPSWQQLTTTFRTGASTTSVTIHTNGWYAQPAYYADDISLTGPGGGGDPVQVPSAPTGLAVGATTASSVALSWSTTTGATGYNVYRDGTKVQAVTGTSATVTGLSASTSYQFQVTATNTAGESPRSAAVAGTTAASGGGGGGGPVPAHAVTGYWQNFDNGATVQKLRDVQSQYDIIAV</sequence>
<protein>
    <submittedName>
        <fullName evidence="8">Carbohydrate binding domain-containing protein</fullName>
    </submittedName>
</protein>
<keyword evidence="6" id="KW-0732">Signal</keyword>
<feature type="compositionally biased region" description="Low complexity" evidence="5">
    <location>
        <begin position="267"/>
        <end position="276"/>
    </location>
</feature>
<evidence type="ECO:0000313" key="9">
    <source>
        <dbReference type="Proteomes" id="UP001611548"/>
    </source>
</evidence>
<organism evidence="8 9">
    <name type="scientific">Streptomyces pathocidini</name>
    <dbReference type="NCBI Taxonomy" id="1650571"/>
    <lineage>
        <taxon>Bacteria</taxon>
        <taxon>Bacillati</taxon>
        <taxon>Actinomycetota</taxon>
        <taxon>Actinomycetes</taxon>
        <taxon>Kitasatosporales</taxon>
        <taxon>Streptomycetaceae</taxon>
        <taxon>Streptomyces</taxon>
    </lineage>
</organism>
<keyword evidence="9" id="KW-1185">Reference proteome</keyword>
<keyword evidence="1" id="KW-0677">Repeat</keyword>
<dbReference type="InterPro" id="IPR003961">
    <property type="entry name" value="FN3_dom"/>
</dbReference>
<dbReference type="SUPFAM" id="SSF49785">
    <property type="entry name" value="Galactose-binding domain-like"/>
    <property type="match status" value="1"/>
</dbReference>
<feature type="chain" id="PRO_5047149429" evidence="6">
    <location>
        <begin position="45"/>
        <end position="319"/>
    </location>
</feature>
<gene>
    <name evidence="8" type="ORF">ACH429_08265</name>
</gene>
<feature type="domain" description="Fibronectin type-III" evidence="7">
    <location>
        <begin position="196"/>
        <end position="277"/>
    </location>
</feature>
<comment type="caution">
    <text evidence="8">The sequence shown here is derived from an EMBL/GenBank/DDBJ whole genome shotgun (WGS) entry which is preliminary data.</text>
</comment>
<dbReference type="CDD" id="cd00063">
    <property type="entry name" value="FN3"/>
    <property type="match status" value="1"/>
</dbReference>
<evidence type="ECO:0000256" key="2">
    <source>
        <dbReference type="ARBA" id="ARBA00022801"/>
    </source>
</evidence>
<dbReference type="Pfam" id="PF02018">
    <property type="entry name" value="CBM_4_9"/>
    <property type="match status" value="1"/>
</dbReference>
<evidence type="ECO:0000313" key="8">
    <source>
        <dbReference type="EMBL" id="MFI1964116.1"/>
    </source>
</evidence>
<dbReference type="InterPro" id="IPR013783">
    <property type="entry name" value="Ig-like_fold"/>
</dbReference>
<dbReference type="PRINTS" id="PR00014">
    <property type="entry name" value="FNTYPEIII"/>
</dbReference>
<evidence type="ECO:0000256" key="3">
    <source>
        <dbReference type="ARBA" id="ARBA00023295"/>
    </source>
</evidence>
<name>A0ABW7UQX7_9ACTN</name>
<dbReference type="Pfam" id="PF00041">
    <property type="entry name" value="fn3"/>
    <property type="match status" value="1"/>
</dbReference>
<dbReference type="InterPro" id="IPR036116">
    <property type="entry name" value="FN3_sf"/>
</dbReference>
<feature type="region of interest" description="Disordered" evidence="5">
    <location>
        <begin position="262"/>
        <end position="284"/>
    </location>
</feature>
<keyword evidence="4" id="KW-0119">Carbohydrate metabolism</keyword>
<evidence type="ECO:0000256" key="1">
    <source>
        <dbReference type="ARBA" id="ARBA00022737"/>
    </source>
</evidence>
<dbReference type="PANTHER" id="PTHR13817:SF73">
    <property type="entry name" value="FIBRONECTIN TYPE-III DOMAIN-CONTAINING PROTEIN"/>
    <property type="match status" value="1"/>
</dbReference>
<dbReference type="EMBL" id="JBIRWE010000002">
    <property type="protein sequence ID" value="MFI1964116.1"/>
    <property type="molecule type" value="Genomic_DNA"/>
</dbReference>
<feature type="non-terminal residue" evidence="8">
    <location>
        <position position="319"/>
    </location>
</feature>
<feature type="signal peptide" evidence="6">
    <location>
        <begin position="1"/>
        <end position="44"/>
    </location>
</feature>
<dbReference type="InterPro" id="IPR003305">
    <property type="entry name" value="CenC_carb-bd"/>
</dbReference>
<dbReference type="PROSITE" id="PS50853">
    <property type="entry name" value="FN3"/>
    <property type="match status" value="1"/>
</dbReference>
<keyword evidence="3" id="KW-0326">Glycosidase</keyword>
<evidence type="ECO:0000259" key="7">
    <source>
        <dbReference type="PROSITE" id="PS50853"/>
    </source>
</evidence>
<reference evidence="8 9" key="1">
    <citation type="submission" date="2024-10" db="EMBL/GenBank/DDBJ databases">
        <title>The Natural Products Discovery Center: Release of the First 8490 Sequenced Strains for Exploring Actinobacteria Biosynthetic Diversity.</title>
        <authorList>
            <person name="Kalkreuter E."/>
            <person name="Kautsar S.A."/>
            <person name="Yang D."/>
            <person name="Bader C.D."/>
            <person name="Teijaro C.N."/>
            <person name="Fluegel L."/>
            <person name="Davis C.M."/>
            <person name="Simpson J.R."/>
            <person name="Lauterbach L."/>
            <person name="Steele A.D."/>
            <person name="Gui C."/>
            <person name="Meng S."/>
            <person name="Li G."/>
            <person name="Viehrig K."/>
            <person name="Ye F."/>
            <person name="Su P."/>
            <person name="Kiefer A.F."/>
            <person name="Nichols A."/>
            <person name="Cepeda A.J."/>
            <person name="Yan W."/>
            <person name="Fan B."/>
            <person name="Jiang Y."/>
            <person name="Adhikari A."/>
            <person name="Zheng C.-J."/>
            <person name="Schuster L."/>
            <person name="Cowan T.M."/>
            <person name="Smanski M.J."/>
            <person name="Chevrette M.G."/>
            <person name="De Carvalho L.P.S."/>
            <person name="Shen B."/>
        </authorList>
    </citation>
    <scope>NUCLEOTIDE SEQUENCE [LARGE SCALE GENOMIC DNA]</scope>
    <source>
        <strain evidence="8 9">NPDC020327</strain>
    </source>
</reference>
<dbReference type="InterPro" id="IPR008979">
    <property type="entry name" value="Galactose-bd-like_sf"/>
</dbReference>
<dbReference type="Gene3D" id="2.60.40.10">
    <property type="entry name" value="Immunoglobulins"/>
    <property type="match status" value="1"/>
</dbReference>
<proteinExistence type="predicted"/>
<dbReference type="PANTHER" id="PTHR13817">
    <property type="entry name" value="TITIN"/>
    <property type="match status" value="1"/>
</dbReference>
<keyword evidence="2" id="KW-0378">Hydrolase</keyword>
<dbReference type="InterPro" id="IPR050964">
    <property type="entry name" value="Striated_Muscle_Regulatory"/>
</dbReference>
<accession>A0ABW7UQX7</accession>
<dbReference type="SUPFAM" id="SSF49265">
    <property type="entry name" value="Fibronectin type III"/>
    <property type="match status" value="1"/>
</dbReference>
<evidence type="ECO:0000256" key="6">
    <source>
        <dbReference type="SAM" id="SignalP"/>
    </source>
</evidence>
<dbReference type="Gene3D" id="2.60.120.260">
    <property type="entry name" value="Galactose-binding domain-like"/>
    <property type="match status" value="1"/>
</dbReference>